<dbReference type="InterPro" id="IPR011008">
    <property type="entry name" value="Dimeric_a/b-barrel"/>
</dbReference>
<evidence type="ECO:0000256" key="2">
    <source>
        <dbReference type="ARBA" id="ARBA00023125"/>
    </source>
</evidence>
<dbReference type="Proteomes" id="UP001324380">
    <property type="component" value="Chromosome"/>
</dbReference>
<dbReference type="SUPFAM" id="SSF46785">
    <property type="entry name" value="Winged helix' DNA-binding domain"/>
    <property type="match status" value="1"/>
</dbReference>
<dbReference type="PRINTS" id="PR00033">
    <property type="entry name" value="HTHASNC"/>
</dbReference>
<name>A0ABZ0TTA8_9SPHI</name>
<dbReference type="InterPro" id="IPR036388">
    <property type="entry name" value="WH-like_DNA-bd_sf"/>
</dbReference>
<accession>A0ABZ0TTA8</accession>
<dbReference type="PANTHER" id="PTHR30154">
    <property type="entry name" value="LEUCINE-RESPONSIVE REGULATORY PROTEIN"/>
    <property type="match status" value="1"/>
</dbReference>
<dbReference type="CDD" id="cd00090">
    <property type="entry name" value="HTH_ARSR"/>
    <property type="match status" value="1"/>
</dbReference>
<feature type="domain" description="HTH asnC-type" evidence="4">
    <location>
        <begin position="6"/>
        <end position="67"/>
    </location>
</feature>
<reference evidence="5 6" key="1">
    <citation type="submission" date="2023-11" db="EMBL/GenBank/DDBJ databases">
        <title>Analysis of the Genomes of Mucilaginibacter gossypii cycad 4 and M. sabulilitoris SNA2: microbes with the potential for plant growth promotion.</title>
        <authorList>
            <person name="Hirsch A.M."/>
            <person name="Humm E."/>
            <person name="Rubbi M."/>
            <person name="Del Vecchio G."/>
            <person name="Ha S.M."/>
            <person name="Pellegrini M."/>
            <person name="Gunsalus R.P."/>
        </authorList>
    </citation>
    <scope>NUCLEOTIDE SEQUENCE [LARGE SCALE GENOMIC DNA]</scope>
    <source>
        <strain evidence="5 6">SNA2</strain>
    </source>
</reference>
<organism evidence="5 6">
    <name type="scientific">Mucilaginibacter sabulilitoris</name>
    <dbReference type="NCBI Taxonomy" id="1173583"/>
    <lineage>
        <taxon>Bacteria</taxon>
        <taxon>Pseudomonadati</taxon>
        <taxon>Bacteroidota</taxon>
        <taxon>Sphingobacteriia</taxon>
        <taxon>Sphingobacteriales</taxon>
        <taxon>Sphingobacteriaceae</taxon>
        <taxon>Mucilaginibacter</taxon>
    </lineage>
</organism>
<evidence type="ECO:0000259" key="4">
    <source>
        <dbReference type="PROSITE" id="PS50956"/>
    </source>
</evidence>
<dbReference type="EMBL" id="CP139558">
    <property type="protein sequence ID" value="WPU94685.1"/>
    <property type="molecule type" value="Genomic_DNA"/>
</dbReference>
<keyword evidence="1" id="KW-0805">Transcription regulation</keyword>
<evidence type="ECO:0000313" key="5">
    <source>
        <dbReference type="EMBL" id="WPU94685.1"/>
    </source>
</evidence>
<dbReference type="SUPFAM" id="SSF54909">
    <property type="entry name" value="Dimeric alpha+beta barrel"/>
    <property type="match status" value="1"/>
</dbReference>
<evidence type="ECO:0000256" key="3">
    <source>
        <dbReference type="ARBA" id="ARBA00023163"/>
    </source>
</evidence>
<dbReference type="Pfam" id="PF01037">
    <property type="entry name" value="AsnC_trans_reg"/>
    <property type="match status" value="1"/>
</dbReference>
<evidence type="ECO:0000256" key="1">
    <source>
        <dbReference type="ARBA" id="ARBA00023015"/>
    </source>
</evidence>
<gene>
    <name evidence="5" type="ORF">SNE25_04020</name>
</gene>
<dbReference type="Gene3D" id="3.30.70.920">
    <property type="match status" value="1"/>
</dbReference>
<dbReference type="PANTHER" id="PTHR30154:SF34">
    <property type="entry name" value="TRANSCRIPTIONAL REGULATOR AZLB"/>
    <property type="match status" value="1"/>
</dbReference>
<dbReference type="InterPro" id="IPR019887">
    <property type="entry name" value="Tscrpt_reg_AsnC/Lrp_C"/>
</dbReference>
<dbReference type="InterPro" id="IPR011991">
    <property type="entry name" value="ArsR-like_HTH"/>
</dbReference>
<sequence length="155" mass="17994">MALSEIDRTDREILRLLQENAEFSNKELAHKLNKSLPTIHERIRKLKETGFIKKVVALLDKKKVDRNLIAFSQVVLSDHTAETLLDFEREVARFPEVMECFQMAGSCDFLLRIATADMDAYQEFYRLKLSLLPRIITINTFFVLTEIKSVTAYPI</sequence>
<keyword evidence="2" id="KW-0238">DNA-binding</keyword>
<proteinExistence type="predicted"/>
<dbReference type="InterPro" id="IPR019888">
    <property type="entry name" value="Tscrpt_reg_AsnC-like"/>
</dbReference>
<evidence type="ECO:0000313" key="6">
    <source>
        <dbReference type="Proteomes" id="UP001324380"/>
    </source>
</evidence>
<protein>
    <submittedName>
        <fullName evidence="5">Lrp/AsnC family transcriptional regulator</fullName>
    </submittedName>
</protein>
<dbReference type="InterPro" id="IPR000485">
    <property type="entry name" value="AsnC-type_HTH_dom"/>
</dbReference>
<dbReference type="Gene3D" id="1.10.10.10">
    <property type="entry name" value="Winged helix-like DNA-binding domain superfamily/Winged helix DNA-binding domain"/>
    <property type="match status" value="1"/>
</dbReference>
<dbReference type="SMART" id="SM00344">
    <property type="entry name" value="HTH_ASNC"/>
    <property type="match status" value="1"/>
</dbReference>
<dbReference type="Pfam" id="PF13412">
    <property type="entry name" value="HTH_24"/>
    <property type="match status" value="1"/>
</dbReference>
<keyword evidence="3" id="KW-0804">Transcription</keyword>
<keyword evidence="6" id="KW-1185">Reference proteome</keyword>
<dbReference type="PROSITE" id="PS50956">
    <property type="entry name" value="HTH_ASNC_2"/>
    <property type="match status" value="1"/>
</dbReference>
<dbReference type="InterPro" id="IPR036390">
    <property type="entry name" value="WH_DNA-bd_sf"/>
</dbReference>
<dbReference type="RefSeq" id="WP_321563801.1">
    <property type="nucleotide sequence ID" value="NZ_CP139558.1"/>
</dbReference>